<dbReference type="InterPro" id="IPR007024">
    <property type="entry name" value="BLUF_domain"/>
</dbReference>
<reference evidence="8 9" key="1">
    <citation type="submission" date="2024-05" db="EMBL/GenBank/DDBJ databases">
        <title>Genome Sequence and Characterization of the New Strain Purple Sulfur Bacterium of Genus Thioalkalicoccus.</title>
        <authorList>
            <person name="Bryantseva I.A."/>
            <person name="Kyndt J.A."/>
            <person name="Imhoff J.F."/>
        </authorList>
    </citation>
    <scope>NUCLEOTIDE SEQUENCE [LARGE SCALE GENOMIC DNA]</scope>
    <source>
        <strain evidence="8 9">Um2</strain>
    </source>
</reference>
<feature type="transmembrane region" description="Helical" evidence="6">
    <location>
        <begin position="237"/>
        <end position="257"/>
    </location>
</feature>
<comment type="subcellular location">
    <subcellularLocation>
        <location evidence="1">Cell membrane</location>
        <topology evidence="1">Multi-pass membrane protein</topology>
    </subcellularLocation>
</comment>
<dbReference type="SUPFAM" id="SSF54975">
    <property type="entry name" value="Acylphosphatase/BLUF domain-like"/>
    <property type="match status" value="1"/>
</dbReference>
<dbReference type="EMBL" id="JBDKXB010000004">
    <property type="protein sequence ID" value="MEY6431821.1"/>
    <property type="molecule type" value="Genomic_DNA"/>
</dbReference>
<gene>
    <name evidence="8" type="ORF">ABC977_05285</name>
</gene>
<dbReference type="InterPro" id="IPR036046">
    <property type="entry name" value="Acylphosphatase-like_dom_sf"/>
</dbReference>
<name>A0ABV4BBQ9_9GAMM</name>
<dbReference type="RefSeq" id="WP_369666201.1">
    <property type="nucleotide sequence ID" value="NZ_JBDKXB010000004.1"/>
</dbReference>
<protein>
    <submittedName>
        <fullName evidence="8">Phosphate-starvation-inducible PsiE family protein</fullName>
    </submittedName>
</protein>
<evidence type="ECO:0000256" key="6">
    <source>
        <dbReference type="SAM" id="Phobius"/>
    </source>
</evidence>
<comment type="caution">
    <text evidence="8">The sequence shown here is derived from an EMBL/GenBank/DDBJ whole genome shotgun (WGS) entry which is preliminary data.</text>
</comment>
<keyword evidence="5 6" id="KW-0472">Membrane</keyword>
<evidence type="ECO:0000256" key="2">
    <source>
        <dbReference type="ARBA" id="ARBA00022475"/>
    </source>
</evidence>
<dbReference type="Pfam" id="PF06146">
    <property type="entry name" value="PsiE"/>
    <property type="match status" value="1"/>
</dbReference>
<feature type="domain" description="BLUF" evidence="7">
    <location>
        <begin position="1"/>
        <end position="92"/>
    </location>
</feature>
<proteinExistence type="predicted"/>
<dbReference type="Proteomes" id="UP001564408">
    <property type="component" value="Unassembled WGS sequence"/>
</dbReference>
<organism evidence="8 9">
    <name type="scientific">Thioalkalicoccus limnaeus</name>
    <dbReference type="NCBI Taxonomy" id="120681"/>
    <lineage>
        <taxon>Bacteria</taxon>
        <taxon>Pseudomonadati</taxon>
        <taxon>Pseudomonadota</taxon>
        <taxon>Gammaproteobacteria</taxon>
        <taxon>Chromatiales</taxon>
        <taxon>Chromatiaceae</taxon>
        <taxon>Thioalkalicoccus</taxon>
    </lineage>
</organism>
<evidence type="ECO:0000256" key="1">
    <source>
        <dbReference type="ARBA" id="ARBA00004651"/>
    </source>
</evidence>
<dbReference type="Pfam" id="PF04940">
    <property type="entry name" value="BLUF"/>
    <property type="match status" value="1"/>
</dbReference>
<evidence type="ECO:0000259" key="7">
    <source>
        <dbReference type="PROSITE" id="PS50925"/>
    </source>
</evidence>
<evidence type="ECO:0000256" key="4">
    <source>
        <dbReference type="ARBA" id="ARBA00022989"/>
    </source>
</evidence>
<feature type="transmembrane region" description="Helical" evidence="6">
    <location>
        <begin position="263"/>
        <end position="282"/>
    </location>
</feature>
<dbReference type="InterPro" id="IPR020948">
    <property type="entry name" value="P_starv_induced_PsiE-like"/>
</dbReference>
<accession>A0ABV4BBQ9</accession>
<keyword evidence="4 6" id="KW-1133">Transmembrane helix</keyword>
<sequence length="301" mass="34040">MIQILYISSATQPMSTQDLLGLLGECREKNAGVGVTGMLLYGNGTFLQVLEGDETVVDDLYDRIRRDPRHTDLQILHRRVIERRQYSDWSMGFKRLSDRELKGVEGLRDFHESDFTPAYLLQHSDVVDSLMEHFRRERVKSIGQGELGVNEDDPMINILHRIIRGAVRVLAVLMVVTILWGVVDVVYVLYTKVLGPSFMDWQARDIIVTFGAFLAVLIAIEIFMNITLYLRDDVIHVRLVIATALMAIARKVIIFDFEKIEPMYILATAAVVLALGIVYWLMDNRTIGFGGGARHGGGRTS</sequence>
<feature type="transmembrane region" description="Helical" evidence="6">
    <location>
        <begin position="210"/>
        <end position="230"/>
    </location>
</feature>
<evidence type="ECO:0000256" key="3">
    <source>
        <dbReference type="ARBA" id="ARBA00022692"/>
    </source>
</evidence>
<dbReference type="PROSITE" id="PS50925">
    <property type="entry name" value="BLUF"/>
    <property type="match status" value="1"/>
</dbReference>
<keyword evidence="3 6" id="KW-0812">Transmembrane</keyword>
<evidence type="ECO:0000313" key="9">
    <source>
        <dbReference type="Proteomes" id="UP001564408"/>
    </source>
</evidence>
<keyword evidence="9" id="KW-1185">Reference proteome</keyword>
<keyword evidence="2" id="KW-1003">Cell membrane</keyword>
<evidence type="ECO:0000313" key="8">
    <source>
        <dbReference type="EMBL" id="MEY6431821.1"/>
    </source>
</evidence>
<evidence type="ECO:0000256" key="5">
    <source>
        <dbReference type="ARBA" id="ARBA00023136"/>
    </source>
</evidence>
<dbReference type="Gene3D" id="3.30.70.100">
    <property type="match status" value="1"/>
</dbReference>
<feature type="transmembrane region" description="Helical" evidence="6">
    <location>
        <begin position="169"/>
        <end position="190"/>
    </location>
</feature>
<dbReference type="SMART" id="SM01034">
    <property type="entry name" value="BLUF"/>
    <property type="match status" value="1"/>
</dbReference>